<name>A0A1Q9DWD1_SYMMI</name>
<feature type="region of interest" description="Disordered" evidence="1">
    <location>
        <begin position="283"/>
        <end position="302"/>
    </location>
</feature>
<accession>A0A1Q9DWD1</accession>
<gene>
    <name evidence="2" type="ORF">AK812_SmicGene17963</name>
</gene>
<reference evidence="2 3" key="1">
    <citation type="submission" date="2016-02" db="EMBL/GenBank/DDBJ databases">
        <title>Genome analysis of coral dinoflagellate symbionts highlights evolutionary adaptations to a symbiotic lifestyle.</title>
        <authorList>
            <person name="Aranda M."/>
            <person name="Li Y."/>
            <person name="Liew Y.J."/>
            <person name="Baumgarten S."/>
            <person name="Simakov O."/>
            <person name="Wilson M."/>
            <person name="Piel J."/>
            <person name="Ashoor H."/>
            <person name="Bougouffa S."/>
            <person name="Bajic V.B."/>
            <person name="Ryu T."/>
            <person name="Ravasi T."/>
            <person name="Bayer T."/>
            <person name="Micklem G."/>
            <person name="Kim H."/>
            <person name="Bhak J."/>
            <person name="Lajeunesse T.C."/>
            <person name="Voolstra C.R."/>
        </authorList>
    </citation>
    <scope>NUCLEOTIDE SEQUENCE [LARGE SCALE GENOMIC DNA]</scope>
    <source>
        <strain evidence="2 3">CCMP2467</strain>
    </source>
</reference>
<dbReference type="OrthoDB" id="406155at2759"/>
<dbReference type="Proteomes" id="UP000186817">
    <property type="component" value="Unassembled WGS sequence"/>
</dbReference>
<dbReference type="InterPro" id="IPR043502">
    <property type="entry name" value="DNA/RNA_pol_sf"/>
</dbReference>
<organism evidence="2 3">
    <name type="scientific">Symbiodinium microadriaticum</name>
    <name type="common">Dinoflagellate</name>
    <name type="synonym">Zooxanthella microadriatica</name>
    <dbReference type="NCBI Taxonomy" id="2951"/>
    <lineage>
        <taxon>Eukaryota</taxon>
        <taxon>Sar</taxon>
        <taxon>Alveolata</taxon>
        <taxon>Dinophyceae</taxon>
        <taxon>Suessiales</taxon>
        <taxon>Symbiodiniaceae</taxon>
        <taxon>Symbiodinium</taxon>
    </lineage>
</organism>
<evidence type="ECO:0000256" key="1">
    <source>
        <dbReference type="SAM" id="MobiDB-lite"/>
    </source>
</evidence>
<comment type="caution">
    <text evidence="2">The sequence shown here is derived from an EMBL/GenBank/DDBJ whole genome shotgun (WGS) entry which is preliminary data.</text>
</comment>
<keyword evidence="3" id="KW-1185">Reference proteome</keyword>
<evidence type="ECO:0000313" key="3">
    <source>
        <dbReference type="Proteomes" id="UP000186817"/>
    </source>
</evidence>
<feature type="region of interest" description="Disordered" evidence="1">
    <location>
        <begin position="1"/>
        <end position="48"/>
    </location>
</feature>
<dbReference type="InterPro" id="IPR052055">
    <property type="entry name" value="Hepadnavirus_pol/RT"/>
</dbReference>
<dbReference type="PANTHER" id="PTHR33050">
    <property type="entry name" value="REVERSE TRANSCRIPTASE DOMAIN-CONTAINING PROTEIN"/>
    <property type="match status" value="1"/>
</dbReference>
<dbReference type="SUPFAM" id="SSF56672">
    <property type="entry name" value="DNA/RNA polymerases"/>
    <property type="match status" value="1"/>
</dbReference>
<evidence type="ECO:0000313" key="2">
    <source>
        <dbReference type="EMBL" id="OLP99470.1"/>
    </source>
</evidence>
<dbReference type="EMBL" id="LSRX01000361">
    <property type="protein sequence ID" value="OLP99470.1"/>
    <property type="molecule type" value="Genomic_DNA"/>
</dbReference>
<evidence type="ECO:0008006" key="4">
    <source>
        <dbReference type="Google" id="ProtNLM"/>
    </source>
</evidence>
<feature type="compositionally biased region" description="Basic and acidic residues" evidence="1">
    <location>
        <begin position="25"/>
        <end position="34"/>
    </location>
</feature>
<dbReference type="PANTHER" id="PTHR33050:SF7">
    <property type="entry name" value="RIBONUCLEASE H"/>
    <property type="match status" value="1"/>
</dbReference>
<proteinExistence type="predicted"/>
<sequence length="1377" mass="152996">MAAAVVSSRGSESETHKVGSSALGEHVDTFESGDKPTGGVPQLPPTPPAPPISSRFFLDICCGATAPLSSALGKVGVSHICIDALGEEPLDLLCDKTYDTLMRLCFSGSIIMAHAAPPCKEYSRLKLRQGGHISLEQPTNAMSWLEPFVQVKPRNAPPFGAQDGGGIYSLPDWSYGPRYAADQLKPLRLEWRNWLLENHIPARLQQHVASSKNEPLFTQDETAWLQASFQRFSDTISGSSDWDFSVADGQPYCLSALQRLSTLLADKDTSLFPALSQGVPTGFDDDIPRSHTLRPRREGETDEGHQLLVCEGNWQGAESDPALLQELIEEELQAGFLEEVDSIEEAYRRWGKDRVAVGRVNIVKAPGRSPRLVVDNSICNTNQNCTVPEQFSLPCLQDIQASYPLREDNEPVSGFSLDVKGAHKTSRVREKDRGLLGLRQQDRLFFYKVCPFGATFSSHWFARLGGFFTRCLHLLLWIPHVLLLYVDDLLLYQNAKALPLSACLTLAFCSCFHIPLSWKKLQMGPVITWIGWQLNLGTACYTLPDEKRNKLQSQLRECLCHRLVSRKQLDKLLGLLQWILHGFPALRPWLCTLYDDMHRPLGTNVSISPTLWPGIATHFNDKLVFTSCPTGTSIHPGSTLLSARHVELKRLEDLHKVPVSSKRIWMRVADPSSSRRRLSTASKETLEFFLYLSSREWRPRPLRPPPPANVESAADAFGKGNDCGVGGWIRFLDGKTSWFSHRYTVSDFTSLGLPMQPNANLDISSYEMLAQCFILLCFWKLSGFGLPASNLGFANDCTAAFSRPFPPNLSTTGVSKASQIASRASRGVQGGFEASEDFEGGLKCFEGGFEALESFEDRLKGFEADFEAFESSDGAFEAFECFEGGLTGFEGSFEAFEGLEKDFAAFGDSEGGFEGFESPFVLALEGFGAFEGFEGGFEAFVLTFEAFEGFEGFEGLVEAANLIGKKAWRSMLLEAGVREVAVASRDSAKRGVQKPVSTAVPTDEITASSAWSKTTHSVAIVGCPKLDFLGRAALPMPVKTVGRLHTKESDWAERFNLSSRVVSAGNVSNLPYMLGAWGNYHMVVYHAQKSPPAVVFMSTTANILSQKTPKVCLTLNFAYALEHGLDFVGLSIPCWRTKLGAGWVKPWGLQEAVRQSYVRSQWVLILDHDATVNPKYWGEDLLSTVKKRYHADGDEWVAICESEPLPGKKMMTVSEDICKADGTATCSYRGQEQCIHEVDRCIKNRKHALEKAVGTKWWKKNEGCNIGALFLWLPRYRDEKLKYLDSWLGARFRGDCVMSYDLATFKSDQGAFNYCFLPHHHKEIMLVKGGSFAPWNWPAKSQFIVHGKQNDFLKMLRGVCKKLRRVPASVRHVVCGD</sequence>
<protein>
    <recommendedName>
        <fullName evidence="4">Reverse transcriptase domain-containing protein</fullName>
    </recommendedName>
</protein>